<dbReference type="PANTHER" id="PTHR43166">
    <property type="entry name" value="AMINO ACID IMPORT ATP-BINDING PROTEIN"/>
    <property type="match status" value="1"/>
</dbReference>
<evidence type="ECO:0000313" key="10">
    <source>
        <dbReference type="EMBL" id="EME36794.1"/>
    </source>
</evidence>
<keyword evidence="1" id="KW-0813">Transport</keyword>
<keyword evidence="6" id="KW-0029">Amino-acid transport</keyword>
<evidence type="ECO:0000256" key="6">
    <source>
        <dbReference type="ARBA" id="ARBA00022970"/>
    </source>
</evidence>
<evidence type="ECO:0000259" key="9">
    <source>
        <dbReference type="PROSITE" id="PS50893"/>
    </source>
</evidence>
<protein>
    <submittedName>
        <fullName evidence="10">Methionine ABC transporter ATP-binding protein</fullName>
    </submittedName>
</protein>
<evidence type="ECO:0000256" key="2">
    <source>
        <dbReference type="ARBA" id="ARBA00022475"/>
    </source>
</evidence>
<dbReference type="InterPro" id="IPR041701">
    <property type="entry name" value="MetN_ABC"/>
</dbReference>
<keyword evidence="2" id="KW-1003">Cell membrane</keyword>
<dbReference type="InterPro" id="IPR045865">
    <property type="entry name" value="ACT-like_dom_sf"/>
</dbReference>
<dbReference type="Proteomes" id="UP000009877">
    <property type="component" value="Unassembled WGS sequence"/>
</dbReference>
<evidence type="ECO:0000256" key="1">
    <source>
        <dbReference type="ARBA" id="ARBA00022448"/>
    </source>
</evidence>
<evidence type="ECO:0000256" key="5">
    <source>
        <dbReference type="ARBA" id="ARBA00022967"/>
    </source>
</evidence>
<dbReference type="PROSITE" id="PS00211">
    <property type="entry name" value="ABC_TRANSPORTER_1"/>
    <property type="match status" value="1"/>
</dbReference>
<dbReference type="InterPro" id="IPR003593">
    <property type="entry name" value="AAA+_ATPase"/>
</dbReference>
<dbReference type="InterPro" id="IPR018449">
    <property type="entry name" value="NIL_domain"/>
</dbReference>
<dbReference type="InterPro" id="IPR050086">
    <property type="entry name" value="MetN_ABC_transporter-like"/>
</dbReference>
<proteinExistence type="predicted"/>
<gene>
    <name evidence="10" type="ORF">C884_02401</name>
</gene>
<dbReference type="InterPro" id="IPR017871">
    <property type="entry name" value="ABC_transporter-like_CS"/>
</dbReference>
<keyword evidence="7" id="KW-0472">Membrane</keyword>
<organism evidence="10 11">
    <name type="scientific">Kocuria palustris PEL</name>
    <dbReference type="NCBI Taxonomy" id="1236550"/>
    <lineage>
        <taxon>Bacteria</taxon>
        <taxon>Bacillati</taxon>
        <taxon>Actinomycetota</taxon>
        <taxon>Actinomycetes</taxon>
        <taxon>Micrococcales</taxon>
        <taxon>Micrococcaceae</taxon>
        <taxon>Kocuria</taxon>
    </lineage>
</organism>
<dbReference type="InterPro" id="IPR003439">
    <property type="entry name" value="ABC_transporter-like_ATP-bd"/>
</dbReference>
<keyword evidence="4 10" id="KW-0067">ATP-binding</keyword>
<accession>M2YDV5</accession>
<dbReference type="PROSITE" id="PS50893">
    <property type="entry name" value="ABC_TRANSPORTER_2"/>
    <property type="match status" value="1"/>
</dbReference>
<keyword evidence="5" id="KW-1278">Translocase</keyword>
<dbReference type="STRING" id="71999.KPaMU14_08195"/>
<name>M2YDV5_9MICC</name>
<sequence>MTPAEQFHPGSEPVADAADTQRRRPGPETEAIVRFDGVTKSFTTGKGRTKRDVTAVDDVTLDIRRGEIFGVIGYSGAGKSTLVRLINGLEPVTSGVVEVDGRRVDGRTENQLAPIRRDIGMIFQQFNLFTSRSVAGNVEYPLKQAGWSAADRRARVKELLEFVGLSERAGNYPEQLSGGQKQRVGIARALAANPKILLADESTSALDPETTQEVLALLRRANREFGITVVLITHEMDVVRSIADRVAVMDSGRVVEMGPTAQIFSAGQSPTTRRFVSTVVHAEPDAEELAHLRARHDGRLVVMEIREGVDVGTVLSRAAAERGVGFRIVFGGVSVLQEQSFGSLTVELLGDPQAVEDTIARLAEATTVKEVSA</sequence>
<feature type="region of interest" description="Disordered" evidence="8">
    <location>
        <begin position="1"/>
        <end position="28"/>
    </location>
</feature>
<evidence type="ECO:0000256" key="4">
    <source>
        <dbReference type="ARBA" id="ARBA00022840"/>
    </source>
</evidence>
<keyword evidence="11" id="KW-1185">Reference proteome</keyword>
<dbReference type="EMBL" id="ANHZ02000008">
    <property type="protein sequence ID" value="EME36794.1"/>
    <property type="molecule type" value="Genomic_DNA"/>
</dbReference>
<dbReference type="Pfam" id="PF00005">
    <property type="entry name" value="ABC_tran"/>
    <property type="match status" value="1"/>
</dbReference>
<dbReference type="SUPFAM" id="SSF55021">
    <property type="entry name" value="ACT-like"/>
    <property type="match status" value="1"/>
</dbReference>
<keyword evidence="3" id="KW-0547">Nucleotide-binding</keyword>
<evidence type="ECO:0000256" key="7">
    <source>
        <dbReference type="ARBA" id="ARBA00023136"/>
    </source>
</evidence>
<dbReference type="SUPFAM" id="SSF52540">
    <property type="entry name" value="P-loop containing nucleoside triphosphate hydrolases"/>
    <property type="match status" value="1"/>
</dbReference>
<evidence type="ECO:0000256" key="3">
    <source>
        <dbReference type="ARBA" id="ARBA00022741"/>
    </source>
</evidence>
<evidence type="ECO:0000256" key="8">
    <source>
        <dbReference type="SAM" id="MobiDB-lite"/>
    </source>
</evidence>
<dbReference type="PANTHER" id="PTHR43166:SF30">
    <property type="entry name" value="METHIONINE IMPORT ATP-BINDING PROTEIN METN"/>
    <property type="match status" value="1"/>
</dbReference>
<comment type="caution">
    <text evidence="10">The sequence shown here is derived from an EMBL/GenBank/DDBJ whole genome shotgun (WGS) entry which is preliminary data.</text>
</comment>
<dbReference type="Gene3D" id="3.40.50.300">
    <property type="entry name" value="P-loop containing nucleotide triphosphate hydrolases"/>
    <property type="match status" value="1"/>
</dbReference>
<reference evidence="10 11" key="1">
    <citation type="journal article" date="2014" name="Genome Announc.">
        <title>Draft Genome Sequence of Kocuria palustris PEL.</title>
        <authorList>
            <person name="Sharma G."/>
            <person name="Khatri I."/>
            <person name="Subramanian S."/>
        </authorList>
    </citation>
    <scope>NUCLEOTIDE SEQUENCE [LARGE SCALE GENOMIC DNA]</scope>
    <source>
        <strain evidence="10 11">PEL</strain>
    </source>
</reference>
<dbReference type="Gene3D" id="3.30.70.260">
    <property type="match status" value="1"/>
</dbReference>
<evidence type="ECO:0000313" key="11">
    <source>
        <dbReference type="Proteomes" id="UP000009877"/>
    </source>
</evidence>
<dbReference type="Pfam" id="PF09383">
    <property type="entry name" value="NIL"/>
    <property type="match status" value="1"/>
</dbReference>
<dbReference type="AlphaFoldDB" id="M2YDV5"/>
<dbReference type="SMART" id="SM00930">
    <property type="entry name" value="NIL"/>
    <property type="match status" value="1"/>
</dbReference>
<dbReference type="SMART" id="SM00382">
    <property type="entry name" value="AAA"/>
    <property type="match status" value="1"/>
</dbReference>
<feature type="compositionally biased region" description="Basic and acidic residues" evidence="8">
    <location>
        <begin position="19"/>
        <end position="28"/>
    </location>
</feature>
<feature type="domain" description="ABC transporter" evidence="9">
    <location>
        <begin position="33"/>
        <end position="276"/>
    </location>
</feature>
<dbReference type="GO" id="GO:0005524">
    <property type="term" value="F:ATP binding"/>
    <property type="evidence" value="ECO:0007669"/>
    <property type="project" value="UniProtKB-KW"/>
</dbReference>
<dbReference type="GO" id="GO:0016887">
    <property type="term" value="F:ATP hydrolysis activity"/>
    <property type="evidence" value="ECO:0007669"/>
    <property type="project" value="InterPro"/>
</dbReference>
<dbReference type="InterPro" id="IPR027417">
    <property type="entry name" value="P-loop_NTPase"/>
</dbReference>
<dbReference type="GO" id="GO:0006865">
    <property type="term" value="P:amino acid transport"/>
    <property type="evidence" value="ECO:0007669"/>
    <property type="project" value="UniProtKB-KW"/>
</dbReference>
<dbReference type="CDD" id="cd03258">
    <property type="entry name" value="ABC_MetN_methionine_transporter"/>
    <property type="match status" value="1"/>
</dbReference>